<evidence type="ECO:0000256" key="3">
    <source>
        <dbReference type="SAM" id="MobiDB-lite"/>
    </source>
</evidence>
<dbReference type="GO" id="GO:0008270">
    <property type="term" value="F:zinc ion binding"/>
    <property type="evidence" value="ECO:0007669"/>
    <property type="project" value="UniProtKB-KW"/>
</dbReference>
<organism evidence="6 7">
    <name type="scientific">Aphanomyces stellatus</name>
    <dbReference type="NCBI Taxonomy" id="120398"/>
    <lineage>
        <taxon>Eukaryota</taxon>
        <taxon>Sar</taxon>
        <taxon>Stramenopiles</taxon>
        <taxon>Oomycota</taxon>
        <taxon>Saprolegniomycetes</taxon>
        <taxon>Saprolegniales</taxon>
        <taxon>Verrucalvaceae</taxon>
        <taxon>Aphanomyces</taxon>
    </lineage>
</organism>
<dbReference type="PANTHER" id="PTHR12486">
    <property type="entry name" value="APRATAXIN-RELATED"/>
    <property type="match status" value="1"/>
</dbReference>
<dbReference type="GO" id="GO:0003697">
    <property type="term" value="F:single-stranded DNA binding"/>
    <property type="evidence" value="ECO:0007669"/>
    <property type="project" value="TreeGrafter"/>
</dbReference>
<evidence type="ECO:0000313" key="6">
    <source>
        <dbReference type="EMBL" id="VFT95630.1"/>
    </source>
</evidence>
<dbReference type="AlphaFoldDB" id="A0A485LB93"/>
<evidence type="ECO:0000259" key="4">
    <source>
        <dbReference type="PROSITE" id="PS50157"/>
    </source>
</evidence>
<dbReference type="InterPro" id="IPR036265">
    <property type="entry name" value="HIT-like_sf"/>
</dbReference>
<dbReference type="EMBL" id="CAADRA010006444">
    <property type="protein sequence ID" value="VFT95630.1"/>
    <property type="molecule type" value="Genomic_DNA"/>
</dbReference>
<proteinExistence type="predicted"/>
<evidence type="ECO:0000313" key="5">
    <source>
        <dbReference type="EMBL" id="KAF0689661.1"/>
    </source>
</evidence>
<dbReference type="FunFam" id="3.30.428.10:FF:000004">
    <property type="entry name" value="aprataxin isoform X2"/>
    <property type="match status" value="1"/>
</dbReference>
<keyword evidence="1" id="KW-0378">Hydrolase</keyword>
<dbReference type="PROSITE" id="PS50157">
    <property type="entry name" value="ZINC_FINGER_C2H2_2"/>
    <property type="match status" value="1"/>
</dbReference>
<dbReference type="Proteomes" id="UP000332933">
    <property type="component" value="Unassembled WGS sequence"/>
</dbReference>
<evidence type="ECO:0000256" key="1">
    <source>
        <dbReference type="ARBA" id="ARBA00022801"/>
    </source>
</evidence>
<keyword evidence="7" id="KW-1185">Reference proteome</keyword>
<dbReference type="InterPro" id="IPR013087">
    <property type="entry name" value="Znf_C2H2_type"/>
</dbReference>
<feature type="region of interest" description="Disordered" evidence="3">
    <location>
        <begin position="196"/>
        <end position="227"/>
    </location>
</feature>
<dbReference type="OrthoDB" id="3512845at2759"/>
<dbReference type="InterPro" id="IPR032566">
    <property type="entry name" value="Znf-C2HE"/>
</dbReference>
<evidence type="ECO:0000256" key="2">
    <source>
        <dbReference type="PROSITE-ProRule" id="PRU00042"/>
    </source>
</evidence>
<dbReference type="Pfam" id="PF16278">
    <property type="entry name" value="zf-C2HE"/>
    <property type="match status" value="1"/>
</dbReference>
<dbReference type="Pfam" id="PF11969">
    <property type="entry name" value="DcpS_C"/>
    <property type="match status" value="1"/>
</dbReference>
<dbReference type="GO" id="GO:0005634">
    <property type="term" value="C:nucleus"/>
    <property type="evidence" value="ECO:0007669"/>
    <property type="project" value="TreeGrafter"/>
</dbReference>
<dbReference type="PROSITE" id="PS00892">
    <property type="entry name" value="HIT_1"/>
    <property type="match status" value="1"/>
</dbReference>
<dbReference type="GO" id="GO:0033699">
    <property type="term" value="F:DNA 5'-adenosine monophosphate hydrolase activity"/>
    <property type="evidence" value="ECO:0007669"/>
    <property type="project" value="TreeGrafter"/>
</dbReference>
<dbReference type="InterPro" id="IPR019808">
    <property type="entry name" value="Histidine_triad_CS"/>
</dbReference>
<keyword evidence="2" id="KW-0479">Metal-binding</keyword>
<evidence type="ECO:0000313" key="7">
    <source>
        <dbReference type="Proteomes" id="UP000332933"/>
    </source>
</evidence>
<accession>A0A485LB93</accession>
<gene>
    <name evidence="6" type="primary">Aste57867_18898</name>
    <name evidence="5" type="ORF">As57867_018834</name>
    <name evidence="6" type="ORF">ASTE57867_18898</name>
</gene>
<dbReference type="Gene3D" id="3.30.428.10">
    <property type="entry name" value="HIT-like"/>
    <property type="match status" value="1"/>
</dbReference>
<keyword evidence="2" id="KW-0863">Zinc-finger</keyword>
<dbReference type="SUPFAM" id="SSF54197">
    <property type="entry name" value="HIT-like"/>
    <property type="match status" value="1"/>
</dbReference>
<dbReference type="PROSITE" id="PS00028">
    <property type="entry name" value="ZINC_FINGER_C2H2_1"/>
    <property type="match status" value="1"/>
</dbReference>
<reference evidence="6 7" key="1">
    <citation type="submission" date="2019-03" db="EMBL/GenBank/DDBJ databases">
        <authorList>
            <person name="Gaulin E."/>
            <person name="Dumas B."/>
        </authorList>
    </citation>
    <scope>NUCLEOTIDE SEQUENCE [LARGE SCALE GENOMIC DNA]</scope>
    <source>
        <strain evidence="6">CBS 568.67</strain>
    </source>
</reference>
<dbReference type="GO" id="GO:0000012">
    <property type="term" value="P:single strand break repair"/>
    <property type="evidence" value="ECO:0007669"/>
    <property type="project" value="TreeGrafter"/>
</dbReference>
<dbReference type="PANTHER" id="PTHR12486:SF4">
    <property type="entry name" value="APRATAXIN"/>
    <property type="match status" value="1"/>
</dbReference>
<keyword evidence="2" id="KW-0862">Zinc</keyword>
<name>A0A485LB93_9STRA</name>
<dbReference type="EMBL" id="VJMH01006423">
    <property type="protein sequence ID" value="KAF0689661.1"/>
    <property type="molecule type" value="Genomic_DNA"/>
</dbReference>
<dbReference type="GO" id="GO:0003725">
    <property type="term" value="F:double-stranded RNA binding"/>
    <property type="evidence" value="ECO:0007669"/>
    <property type="project" value="TreeGrafter"/>
</dbReference>
<feature type="compositionally biased region" description="Low complexity" evidence="3">
    <location>
        <begin position="201"/>
        <end position="227"/>
    </location>
</feature>
<protein>
    <submittedName>
        <fullName evidence="6">Aste57867_18898 protein</fullName>
    </submittedName>
</protein>
<feature type="domain" description="C2H2-type" evidence="4">
    <location>
        <begin position="152"/>
        <end position="180"/>
    </location>
</feature>
<sequence>MSAWQDALLPYLRRPAENADVVYFDETVVVVADKYPKATCHLLVIPRGIMPIGVGDLTRDHLPLLRHMQSLVSSLSSLPLRVGFHSVPSMRQLHLHVISDDFISPALKHKKHWNSFTTAFFKPLDDVLESIVSHGHMHVDVAGAEALLTSLLTCYKCRQSFSQMPKLKRHLVDVHGAPTTVSHEAIVAHFHQRATKRPLDAAAASPSPKRRASSSALPSASPPSSSS</sequence>
<dbReference type="GO" id="GO:1990165">
    <property type="term" value="F:single-strand break-containing DNA binding"/>
    <property type="evidence" value="ECO:0007669"/>
    <property type="project" value="TreeGrafter"/>
</dbReference>
<reference evidence="5" key="2">
    <citation type="submission" date="2019-06" db="EMBL/GenBank/DDBJ databases">
        <title>Genomics analysis of Aphanomyces spp. identifies a new class of oomycete effector associated with host adaptation.</title>
        <authorList>
            <person name="Gaulin E."/>
        </authorList>
    </citation>
    <scope>NUCLEOTIDE SEQUENCE</scope>
    <source>
        <strain evidence="5">CBS 578.67</strain>
    </source>
</reference>
<dbReference type="GO" id="GO:0030983">
    <property type="term" value="F:mismatched DNA binding"/>
    <property type="evidence" value="ECO:0007669"/>
    <property type="project" value="TreeGrafter"/>
</dbReference>